<dbReference type="EMBL" id="CP012109">
    <property type="protein sequence ID" value="AKQ64500.1"/>
    <property type="molecule type" value="Genomic_DNA"/>
</dbReference>
<sequence>MPEHRTWNEIRELNHRIHDLGEPLVLTDEIRALLIGTAAEVAIAQQEVSQAIDDDASASELLKEIAKRIRVGSRRLSRALIEANKLQESGDLEAARAPLLALLDVEVVPFYRELAQVQLDALDAP</sequence>
<evidence type="ECO:0000313" key="2">
    <source>
        <dbReference type="EMBL" id="AKQ64500.1"/>
    </source>
</evidence>
<protein>
    <recommendedName>
        <fullName evidence="1">DUSAM domain-containing protein</fullName>
    </recommendedName>
</protein>
<dbReference type="AlphaFoldDB" id="A0A0H4WT55"/>
<dbReference type="NCBIfam" id="TIGR02267">
    <property type="entry name" value="DUSAM domain"/>
    <property type="match status" value="1"/>
</dbReference>
<keyword evidence="3" id="KW-1185">Reference proteome</keyword>
<name>A0A0H4WT55_9BACT</name>
<reference evidence="2 3" key="1">
    <citation type="journal article" date="2016" name="PLoS ONE">
        <title>Complete Genome Sequence and Comparative Genomics of a Novel Myxobacterium Myxococcus hansupus.</title>
        <authorList>
            <person name="Sharma G."/>
            <person name="Narwani T."/>
            <person name="Subramanian S."/>
        </authorList>
    </citation>
    <scope>NUCLEOTIDE SEQUENCE [LARGE SCALE GENOMIC DNA]</scope>
    <source>
        <strain evidence="3">mixupus</strain>
    </source>
</reference>
<organism evidence="2 3">
    <name type="scientific">Pseudomyxococcus hansupus</name>
    <dbReference type="NCBI Taxonomy" id="1297742"/>
    <lineage>
        <taxon>Bacteria</taxon>
        <taxon>Pseudomonadati</taxon>
        <taxon>Myxococcota</taxon>
        <taxon>Myxococcia</taxon>
        <taxon>Myxococcales</taxon>
        <taxon>Cystobacterineae</taxon>
        <taxon>Myxococcaceae</taxon>
        <taxon>Pseudomyxococcus</taxon>
    </lineage>
</organism>
<dbReference type="RefSeq" id="WP_002634282.1">
    <property type="nucleotide sequence ID" value="NZ_CP012109.1"/>
</dbReference>
<evidence type="ECO:0000259" key="1">
    <source>
        <dbReference type="Pfam" id="PF09543"/>
    </source>
</evidence>
<dbReference type="Pfam" id="PF09543">
    <property type="entry name" value="DUF2379"/>
    <property type="match status" value="1"/>
</dbReference>
<gene>
    <name evidence="2" type="ORF">A176_001412</name>
</gene>
<proteinExistence type="predicted"/>
<evidence type="ECO:0000313" key="3">
    <source>
        <dbReference type="Proteomes" id="UP000009026"/>
    </source>
</evidence>
<dbReference type="PATRIC" id="fig|1297742.4.peg.1429"/>
<accession>A0A0H4WT55</accession>
<dbReference type="InterPro" id="IPR011753">
    <property type="entry name" value="DUSAM_dom"/>
</dbReference>
<dbReference type="Proteomes" id="UP000009026">
    <property type="component" value="Chromosome"/>
</dbReference>
<dbReference type="KEGG" id="mym:A176_001412"/>
<dbReference type="OrthoDB" id="5523485at2"/>
<feature type="domain" description="DUSAM" evidence="1">
    <location>
        <begin position="7"/>
        <end position="122"/>
    </location>
</feature>